<feature type="domain" description="CBS" evidence="3">
    <location>
        <begin position="40"/>
        <end position="86"/>
    </location>
</feature>
<evidence type="ECO:0000313" key="4">
    <source>
        <dbReference type="EMBL" id="CAE0789255.1"/>
    </source>
</evidence>
<dbReference type="SMART" id="SM00116">
    <property type="entry name" value="CBS"/>
    <property type="match status" value="3"/>
</dbReference>
<evidence type="ECO:0000259" key="3">
    <source>
        <dbReference type="SMART" id="SM00116"/>
    </source>
</evidence>
<dbReference type="InterPro" id="IPR050511">
    <property type="entry name" value="AMPK_gamma/SDS23_families"/>
</dbReference>
<dbReference type="EMBL" id="HBJA01001407">
    <property type="protein sequence ID" value="CAE0789255.1"/>
    <property type="molecule type" value="Transcribed_RNA"/>
</dbReference>
<dbReference type="Gene3D" id="3.10.580.10">
    <property type="entry name" value="CBS-domain"/>
    <property type="match status" value="2"/>
</dbReference>
<organism evidence="4">
    <name type="scientific">Eutreptiella gymnastica</name>
    <dbReference type="NCBI Taxonomy" id="73025"/>
    <lineage>
        <taxon>Eukaryota</taxon>
        <taxon>Discoba</taxon>
        <taxon>Euglenozoa</taxon>
        <taxon>Euglenida</taxon>
        <taxon>Spirocuta</taxon>
        <taxon>Euglenophyceae</taxon>
        <taxon>Eutreptiales</taxon>
        <taxon>Eutreptiaceae</taxon>
        <taxon>Eutreptiella</taxon>
    </lineage>
</organism>
<dbReference type="SUPFAM" id="SSF54631">
    <property type="entry name" value="CBS-domain pair"/>
    <property type="match status" value="2"/>
</dbReference>
<dbReference type="CDD" id="cd02205">
    <property type="entry name" value="CBS_pair_SF"/>
    <property type="match status" value="1"/>
</dbReference>
<dbReference type="PANTHER" id="PTHR13780">
    <property type="entry name" value="AMP-ACTIVATED PROTEIN KINASE, GAMMA REGULATORY SUBUNIT"/>
    <property type="match status" value="1"/>
</dbReference>
<feature type="domain" description="CBS" evidence="3">
    <location>
        <begin position="187"/>
        <end position="235"/>
    </location>
</feature>
<dbReference type="InterPro" id="IPR046342">
    <property type="entry name" value="CBS_dom_sf"/>
</dbReference>
<reference evidence="4" key="1">
    <citation type="submission" date="2021-01" db="EMBL/GenBank/DDBJ databases">
        <authorList>
            <person name="Corre E."/>
            <person name="Pelletier E."/>
            <person name="Niang G."/>
            <person name="Scheremetjew M."/>
            <person name="Finn R."/>
            <person name="Kale V."/>
            <person name="Holt S."/>
            <person name="Cochrane G."/>
            <person name="Meng A."/>
            <person name="Brown T."/>
            <person name="Cohen L."/>
        </authorList>
    </citation>
    <scope>NUCLEOTIDE SEQUENCE</scope>
    <source>
        <strain evidence="4">CCMP1594</strain>
    </source>
</reference>
<dbReference type="Pfam" id="PF00571">
    <property type="entry name" value="CBS"/>
    <property type="match status" value="2"/>
</dbReference>
<dbReference type="AlphaFoldDB" id="A0A7S4C7D1"/>
<proteinExistence type="predicted"/>
<gene>
    <name evidence="4" type="ORF">EGYM00163_LOCUS368</name>
</gene>
<name>A0A7S4C7D1_9EUGL</name>
<feature type="domain" description="CBS" evidence="3">
    <location>
        <begin position="113"/>
        <end position="161"/>
    </location>
</feature>
<sequence length="241" mass="26620">MDVGLEVLRLVSASPSELEVFKGRPVKDILGSEERRGRHSFRALQASCTINDVMKELVTAQRVIILDELGKVGGVITQSDIARLLYANLPKLGSVVHQTIQALRITAGIARSPIVTCHRGQQLVEVLSQLVNNMIHGMPVVDQFGKFMGSFGINNLKSPEHTPQLSHDVTTRPSMTVDQFLEKVGTRHVVIDDSYELGAVIKLLVESKQHRVYVLDNEHKPVHVISLSDVLVACAPHMHSF</sequence>
<evidence type="ECO:0000256" key="2">
    <source>
        <dbReference type="ARBA" id="ARBA00023122"/>
    </source>
</evidence>
<accession>A0A7S4C7D1</accession>
<keyword evidence="2" id="KW-0129">CBS domain</keyword>
<keyword evidence="1" id="KW-0677">Repeat</keyword>
<dbReference type="InterPro" id="IPR000644">
    <property type="entry name" value="CBS_dom"/>
</dbReference>
<evidence type="ECO:0000256" key="1">
    <source>
        <dbReference type="ARBA" id="ARBA00022737"/>
    </source>
</evidence>
<dbReference type="PANTHER" id="PTHR13780:SF128">
    <property type="entry name" value="CBS DOMAIN-CONTAINING PROTEIN"/>
    <property type="match status" value="1"/>
</dbReference>
<protein>
    <recommendedName>
        <fullName evidence="3">CBS domain-containing protein</fullName>
    </recommendedName>
</protein>